<dbReference type="InterPro" id="IPR012349">
    <property type="entry name" value="Split_barrel_FMN-bd"/>
</dbReference>
<dbReference type="AlphaFoldDB" id="A0A511VFY1"/>
<dbReference type="Gene3D" id="2.30.110.10">
    <property type="entry name" value="Electron Transport, Fmn-binding Protein, Chain A"/>
    <property type="match status" value="1"/>
</dbReference>
<dbReference type="SUPFAM" id="SSF50475">
    <property type="entry name" value="FMN-binding split barrel"/>
    <property type="match status" value="1"/>
</dbReference>
<reference evidence="1 2" key="1">
    <citation type="submission" date="2019-07" db="EMBL/GenBank/DDBJ databases">
        <title>Whole genome shotgun sequence of Aneurinibacillus danicus NBRC 102444.</title>
        <authorList>
            <person name="Hosoyama A."/>
            <person name="Uohara A."/>
            <person name="Ohji S."/>
            <person name="Ichikawa N."/>
        </authorList>
    </citation>
    <scope>NUCLEOTIDE SEQUENCE [LARGE SCALE GENOMIC DNA]</scope>
    <source>
        <strain evidence="1 2">NBRC 102444</strain>
    </source>
</reference>
<name>A0A511VFY1_9BACL</name>
<evidence type="ECO:0000313" key="2">
    <source>
        <dbReference type="Proteomes" id="UP000321157"/>
    </source>
</evidence>
<dbReference type="RefSeq" id="WP_146812487.1">
    <property type="nucleotide sequence ID" value="NZ_BJXX01000264.1"/>
</dbReference>
<dbReference type="NCBIfam" id="NF005232">
    <property type="entry name" value="PRK06733.1"/>
    <property type="match status" value="1"/>
</dbReference>
<keyword evidence="2" id="KW-1185">Reference proteome</keyword>
<organism evidence="1 2">
    <name type="scientific">Aneurinibacillus danicus</name>
    <dbReference type="NCBI Taxonomy" id="267746"/>
    <lineage>
        <taxon>Bacteria</taxon>
        <taxon>Bacillati</taxon>
        <taxon>Bacillota</taxon>
        <taxon>Bacilli</taxon>
        <taxon>Bacillales</taxon>
        <taxon>Paenibacillaceae</taxon>
        <taxon>Aneurinibacillus group</taxon>
        <taxon>Aneurinibacillus</taxon>
    </lineage>
</organism>
<dbReference type="OrthoDB" id="2381603at2"/>
<sequence>MTTEKTLRPQLIELLQGEKIVFLITTDQESKQPHLSVISWVVAHPEGNIIKFAVGHKAASAKNIQSEPRITLGVIGAGSCYAIKGSAIVSDIIEKTMKLRIVTVTIDSVEDVIFYGGKITVEPEYVKTYNAALAATLDNEIYSLLRE</sequence>
<gene>
    <name evidence="1" type="ORF">ADA01nite_43280</name>
</gene>
<dbReference type="EMBL" id="BJXX01000264">
    <property type="protein sequence ID" value="GEN36868.1"/>
    <property type="molecule type" value="Genomic_DNA"/>
</dbReference>
<accession>A0A511VFY1</accession>
<comment type="caution">
    <text evidence="1">The sequence shown here is derived from an EMBL/GenBank/DDBJ whole genome shotgun (WGS) entry which is preliminary data.</text>
</comment>
<proteinExistence type="predicted"/>
<protein>
    <submittedName>
        <fullName evidence="1">Uncharacterized protein</fullName>
    </submittedName>
</protein>
<dbReference type="Proteomes" id="UP000321157">
    <property type="component" value="Unassembled WGS sequence"/>
</dbReference>
<evidence type="ECO:0000313" key="1">
    <source>
        <dbReference type="EMBL" id="GEN36868.1"/>
    </source>
</evidence>